<keyword evidence="4" id="KW-1185">Reference proteome</keyword>
<evidence type="ECO:0000313" key="4">
    <source>
        <dbReference type="Proteomes" id="UP000429980"/>
    </source>
</evidence>
<protein>
    <submittedName>
        <fullName evidence="1">Uncharacterized protein</fullName>
    </submittedName>
</protein>
<accession>A0A6I7TVZ9</accession>
<dbReference type="Proteomes" id="UP000185604">
    <property type="component" value="Unassembled WGS sequence"/>
</dbReference>
<dbReference type="EMBL" id="NILF01000021">
    <property type="protein sequence ID" value="TWL42108.1"/>
    <property type="molecule type" value="Genomic_DNA"/>
</dbReference>
<reference evidence="1 3" key="1">
    <citation type="journal article" date="2016" name="Front. Microbiol.">
        <title>High-Level Heat Resistance of Spores of Bacillus amyloliquefaciens and Bacillus licheniformis Results from the Presence of a spoVA Operon in a Tn1546 Transposon.</title>
        <authorList>
            <person name="Berendsen E.M."/>
            <person name="Koning R.A."/>
            <person name="Boekhorst J."/>
            <person name="de Jong A."/>
            <person name="Kuipers O.P."/>
            <person name="Wells-Bennik M.H."/>
        </authorList>
    </citation>
    <scope>NUCLEOTIDE SEQUENCE [LARGE SCALE GENOMIC DNA]</scope>
    <source>
        <strain evidence="1 3">B4121</strain>
    </source>
</reference>
<gene>
    <name evidence="1" type="ORF">B4121_4331</name>
    <name evidence="2" type="ORF">CHCC15381_4716</name>
</gene>
<reference evidence="2 4" key="2">
    <citation type="submission" date="2019-06" db="EMBL/GenBank/DDBJ databases">
        <title>Genome sequence analysis of &gt;100 Bacillus licheniformis strains suggests intrinsic resistance to this species.</title>
        <authorList>
            <person name="Wels M."/>
            <person name="Siezen R.J."/>
            <person name="Johansen E."/>
            <person name="Stuer-Lauridsen B."/>
            <person name="Bjerre K."/>
            <person name="Nielsen B.K.K."/>
        </authorList>
    </citation>
    <scope>NUCLEOTIDE SEQUENCE [LARGE SCALE GENOMIC DNA]</scope>
    <source>
        <strain evidence="2 4">BAC-15381</strain>
    </source>
</reference>
<dbReference type="Proteomes" id="UP000429980">
    <property type="component" value="Unassembled WGS sequence"/>
</dbReference>
<evidence type="ECO:0000313" key="1">
    <source>
        <dbReference type="EMBL" id="OLF87879.1"/>
    </source>
</evidence>
<comment type="caution">
    <text evidence="1">The sequence shown here is derived from an EMBL/GenBank/DDBJ whole genome shotgun (WGS) entry which is preliminary data.</text>
</comment>
<organism evidence="1 3">
    <name type="scientific">Bacillus paralicheniformis</name>
    <dbReference type="NCBI Taxonomy" id="1648923"/>
    <lineage>
        <taxon>Bacteria</taxon>
        <taxon>Bacillati</taxon>
        <taxon>Bacillota</taxon>
        <taxon>Bacilli</taxon>
        <taxon>Bacillales</taxon>
        <taxon>Bacillaceae</taxon>
        <taxon>Bacillus</taxon>
    </lineage>
</organism>
<proteinExistence type="predicted"/>
<evidence type="ECO:0000313" key="2">
    <source>
        <dbReference type="EMBL" id="TWL42108.1"/>
    </source>
</evidence>
<dbReference type="AlphaFoldDB" id="A0A6I7TVZ9"/>
<sequence length="37" mass="4560">MRTPHVYARVQKNEWCRKTKRAIFDKQTRELPDCPTR</sequence>
<evidence type="ECO:0000313" key="3">
    <source>
        <dbReference type="Proteomes" id="UP000185604"/>
    </source>
</evidence>
<name>A0A6I7TVZ9_9BACI</name>
<dbReference type="EMBL" id="LKPO01000026">
    <property type="protein sequence ID" value="OLF87879.1"/>
    <property type="molecule type" value="Genomic_DNA"/>
</dbReference>